<dbReference type="CDD" id="cd07389">
    <property type="entry name" value="MPP_PhoD"/>
    <property type="match status" value="1"/>
</dbReference>
<dbReference type="InterPro" id="IPR029052">
    <property type="entry name" value="Metallo-depent_PP-like"/>
</dbReference>
<name>A0ABT4UA38_9ACTN</name>
<dbReference type="PROSITE" id="PS51318">
    <property type="entry name" value="TAT"/>
    <property type="match status" value="1"/>
</dbReference>
<keyword evidence="5" id="KW-1185">Reference proteome</keyword>
<dbReference type="RefSeq" id="WP_270689007.1">
    <property type="nucleotide sequence ID" value="NZ_JAQFWQ010000092.1"/>
</dbReference>
<protein>
    <submittedName>
        <fullName evidence="4">Alkaline phosphatase D family protein</fullName>
    </submittedName>
</protein>
<feature type="region of interest" description="Disordered" evidence="1">
    <location>
        <begin position="1"/>
        <end position="24"/>
    </location>
</feature>
<dbReference type="PANTHER" id="PTHR43606">
    <property type="entry name" value="PHOSPHATASE, PUTATIVE (AFU_ORTHOLOGUE AFUA_6G08710)-RELATED"/>
    <property type="match status" value="1"/>
</dbReference>
<comment type="caution">
    <text evidence="4">The sequence shown here is derived from an EMBL/GenBank/DDBJ whole genome shotgun (WGS) entry which is preliminary data.</text>
</comment>
<reference evidence="4 5" key="1">
    <citation type="submission" date="2023-01" db="EMBL/GenBank/DDBJ databases">
        <title>Draft genome sequence of Nocardiopsis sp. RSe5-2 isolated from halophytes.</title>
        <authorList>
            <person name="Duangmal K."/>
            <person name="Chantavorakit T."/>
        </authorList>
    </citation>
    <scope>NUCLEOTIDE SEQUENCE [LARGE SCALE GENOMIC DNA]</scope>
    <source>
        <strain evidence="4 5">RSe5-2</strain>
    </source>
</reference>
<accession>A0ABT4UA38</accession>
<dbReference type="Pfam" id="PF16655">
    <property type="entry name" value="PhoD_N"/>
    <property type="match status" value="1"/>
</dbReference>
<gene>
    <name evidence="4" type="ORF">O4J56_24495</name>
</gene>
<evidence type="ECO:0000259" key="3">
    <source>
        <dbReference type="Pfam" id="PF16655"/>
    </source>
</evidence>
<evidence type="ECO:0000313" key="4">
    <source>
        <dbReference type="EMBL" id="MDA2813828.1"/>
    </source>
</evidence>
<dbReference type="SUPFAM" id="SSF56300">
    <property type="entry name" value="Metallo-dependent phosphatases"/>
    <property type="match status" value="1"/>
</dbReference>
<feature type="compositionally biased region" description="Low complexity" evidence="1">
    <location>
        <begin position="1"/>
        <end position="11"/>
    </location>
</feature>
<dbReference type="InterPro" id="IPR052900">
    <property type="entry name" value="Phospholipid_Metab_Enz"/>
</dbReference>
<dbReference type="InterPro" id="IPR038607">
    <property type="entry name" value="PhoD-like_sf"/>
</dbReference>
<evidence type="ECO:0000313" key="5">
    <source>
        <dbReference type="Proteomes" id="UP001527866"/>
    </source>
</evidence>
<organism evidence="4 5">
    <name type="scientific">Nocardiopsis endophytica</name>
    <dbReference type="NCBI Taxonomy" id="3018445"/>
    <lineage>
        <taxon>Bacteria</taxon>
        <taxon>Bacillati</taxon>
        <taxon>Actinomycetota</taxon>
        <taxon>Actinomycetes</taxon>
        <taxon>Streptosporangiales</taxon>
        <taxon>Nocardiopsidaceae</taxon>
        <taxon>Nocardiopsis</taxon>
    </lineage>
</organism>
<evidence type="ECO:0000259" key="2">
    <source>
        <dbReference type="Pfam" id="PF09423"/>
    </source>
</evidence>
<sequence>MSDTPLNTSPSSPAPSTPETAGRGATRRGVLLGGAAAVGAAALGGLGTAPAHAAPRRLPDPFTLGVASGDPLPDSVVLWTRLAPEPLADSGLGGMPERAYTVQWQVAEDERFRRIVSSGETRTVPDSAHSVHAEVSGLRPAADYFYRFRVQGHISPVGRTRTAPARGSSPEAFSFAFASCQSYTNGHYTAQAHLAQEDLDLVVFLGDYIYEYGDTGEIGRAHYPAWETVSLTDYRIRHAQYKTDTDLQAAHAAFPWAVVFDDHEVENNWADDKPEDGGDPEEFLRRRARAFQAYYENMPMRAAQRPDGPNVQMFRRLAFGDLLDLHLLDTRQYRDDQVGDGQHGDPDRTILGERQRRWLTAGLTGSGARWNVLGQQVFFSRRDFVDGDGTNFSNDAWDAYRVERDAIRDVLATGPSNPVVITGDVHANYVVDVKADFEDPESATVATELVGTSFTSGGDGADNGPDDAVQLRENPHIKMINRRRGYVRNTVTPTEWTADYRVVDQVSEPGAPIRDLARYTIEDGRPGAIGPDSRA</sequence>
<dbReference type="InterPro" id="IPR032093">
    <property type="entry name" value="PhoD_N"/>
</dbReference>
<feature type="domain" description="PhoD-like phosphatase metallophosphatase" evidence="2">
    <location>
        <begin position="175"/>
        <end position="500"/>
    </location>
</feature>
<dbReference type="Proteomes" id="UP001527866">
    <property type="component" value="Unassembled WGS sequence"/>
</dbReference>
<dbReference type="InterPro" id="IPR006311">
    <property type="entry name" value="TAT_signal"/>
</dbReference>
<dbReference type="Pfam" id="PF09423">
    <property type="entry name" value="PhoD"/>
    <property type="match status" value="1"/>
</dbReference>
<dbReference type="InterPro" id="IPR018946">
    <property type="entry name" value="PhoD-like_MPP"/>
</dbReference>
<proteinExistence type="predicted"/>
<dbReference type="PANTHER" id="PTHR43606:SF2">
    <property type="entry name" value="ALKALINE PHOSPHATASE FAMILY PROTEIN (AFU_ORTHOLOGUE AFUA_5G03860)"/>
    <property type="match status" value="1"/>
</dbReference>
<dbReference type="Gene3D" id="2.60.40.380">
    <property type="entry name" value="Purple acid phosphatase-like, N-terminal"/>
    <property type="match status" value="1"/>
</dbReference>
<feature type="domain" description="Phospholipase D N-terminal" evidence="3">
    <location>
        <begin position="64"/>
        <end position="162"/>
    </location>
</feature>
<dbReference type="EMBL" id="JAQFWQ010000092">
    <property type="protein sequence ID" value="MDA2813828.1"/>
    <property type="molecule type" value="Genomic_DNA"/>
</dbReference>
<evidence type="ECO:0000256" key="1">
    <source>
        <dbReference type="SAM" id="MobiDB-lite"/>
    </source>
</evidence>
<dbReference type="Gene3D" id="3.60.21.70">
    <property type="entry name" value="PhoD-like phosphatase"/>
    <property type="match status" value="1"/>
</dbReference>